<dbReference type="CDD" id="cd14256">
    <property type="entry name" value="Dockerin_I"/>
    <property type="match status" value="1"/>
</dbReference>
<feature type="domain" description="Dockerin" evidence="11">
    <location>
        <begin position="32"/>
        <end position="101"/>
    </location>
</feature>
<name>U4QX95_9FIRM</name>
<evidence type="ECO:0000256" key="8">
    <source>
        <dbReference type="ARBA" id="ARBA00023295"/>
    </source>
</evidence>
<dbReference type="ESTHER" id="9clot-h2jh79">
    <property type="family name" value="Glucuronoyl_esterase"/>
</dbReference>
<dbReference type="PROSITE" id="PS00018">
    <property type="entry name" value="EF_HAND_1"/>
    <property type="match status" value="1"/>
</dbReference>
<dbReference type="Gene3D" id="1.10.1330.10">
    <property type="entry name" value="Dockerin domain"/>
    <property type="match status" value="1"/>
</dbReference>
<dbReference type="Pfam" id="PF22244">
    <property type="entry name" value="GCE_fung"/>
    <property type="match status" value="1"/>
</dbReference>
<feature type="chain" id="PRO_5039417064" description="cellulase" evidence="10">
    <location>
        <begin position="22"/>
        <end position="487"/>
    </location>
</feature>
<keyword evidence="4 10" id="KW-0732">Signal</keyword>
<dbReference type="Proteomes" id="UP000016860">
    <property type="component" value="Unassembled WGS sequence"/>
</dbReference>
<evidence type="ECO:0000313" key="12">
    <source>
        <dbReference type="EMBL" id="EPR08297.1"/>
    </source>
</evidence>
<evidence type="ECO:0000256" key="4">
    <source>
        <dbReference type="ARBA" id="ARBA00022729"/>
    </source>
</evidence>
<evidence type="ECO:0000256" key="7">
    <source>
        <dbReference type="ARBA" id="ARBA00023277"/>
    </source>
</evidence>
<evidence type="ECO:0000256" key="9">
    <source>
        <dbReference type="ARBA" id="ARBA00023326"/>
    </source>
</evidence>
<evidence type="ECO:0000256" key="10">
    <source>
        <dbReference type="SAM" id="SignalP"/>
    </source>
</evidence>
<evidence type="ECO:0000256" key="3">
    <source>
        <dbReference type="ARBA" id="ARBA00022487"/>
    </source>
</evidence>
<sequence length="487" mass="52520">MKKGISFLACLSIFVCIFAAAGSFDTSAATTPAFIYGDVNGDRTVDALDLSLMKMYLLGTITTFPSDQGKNAADVDKSGSVDSLDVSMIKRYLLGQATLPDPDVDQPPVLEPITIPAFSSLQANAKLPDPFMYKTGAKKGTRITTKSQWEQRRYEISQLAQAFEYGVKPGKPESVTASYSSNKINITCKQGSKTISFACSIQYPTTGKAPYPAMIGVNMNTLNTSEILKLGVALITLPADEIAQEVDGSSRGKGKFFDLYGSTYDAGALIAWAWGADRLIDALEMTPAANINPTKLGVTGGSRNGKGALAIGAFDERIALTIPQESGNGGASGWRTADAQMAAGQNVQTLSEIVGENVWFAKALNQFVNNTTKLPYDHHEIEALCAPRGLLVLENPDFEWLGNLSCWNTATAGRMIYQALGVQDNMGYSSIGGHGHCVFPASQQPEVTAFIQKFLLGQNVSTNVFRSDKTYTFDKARWIDWTVPNLQ</sequence>
<gene>
    <name evidence="12" type="ORF">L323_18030</name>
</gene>
<dbReference type="GO" id="GO:0052689">
    <property type="term" value="F:carboxylic ester hydrolase activity"/>
    <property type="evidence" value="ECO:0007669"/>
    <property type="project" value="UniProtKB-KW"/>
</dbReference>
<dbReference type="InterPro" id="IPR016134">
    <property type="entry name" value="Dockerin_dom"/>
</dbReference>
<dbReference type="STRING" id="1330534.L323_18030"/>
<evidence type="ECO:0000256" key="6">
    <source>
        <dbReference type="ARBA" id="ARBA00023001"/>
    </source>
</evidence>
<keyword evidence="6" id="KW-0136">Cellulose degradation</keyword>
<dbReference type="Pfam" id="PF00404">
    <property type="entry name" value="Dockerin_1"/>
    <property type="match status" value="1"/>
</dbReference>
<dbReference type="GO" id="GO:0030245">
    <property type="term" value="P:cellulose catabolic process"/>
    <property type="evidence" value="ECO:0007669"/>
    <property type="project" value="UniProtKB-KW"/>
</dbReference>
<dbReference type="OrthoDB" id="9809261at2"/>
<dbReference type="AlphaFoldDB" id="U4QX95"/>
<protein>
    <recommendedName>
        <fullName evidence="2">cellulase</fullName>
        <ecNumber evidence="2">3.2.1.4</ecNumber>
    </recommendedName>
</protein>
<comment type="catalytic activity">
    <reaction evidence="1">
        <text>Endohydrolysis of (1-&gt;4)-beta-D-glucosidic linkages in cellulose, lichenin and cereal beta-D-glucans.</text>
        <dbReference type="EC" id="3.2.1.4"/>
    </reaction>
</comment>
<dbReference type="GO" id="GO:0008810">
    <property type="term" value="F:cellulase activity"/>
    <property type="evidence" value="ECO:0007669"/>
    <property type="project" value="UniProtKB-EC"/>
</dbReference>
<dbReference type="InterPro" id="IPR036439">
    <property type="entry name" value="Dockerin_dom_sf"/>
</dbReference>
<dbReference type="InterPro" id="IPR054579">
    <property type="entry name" value="GCE-like_dom"/>
</dbReference>
<dbReference type="RefSeq" id="WP_020816983.1">
    <property type="nucleotide sequence ID" value="NZ_ATAY01000093.1"/>
</dbReference>
<keyword evidence="7" id="KW-0119">Carbohydrate metabolism</keyword>
<evidence type="ECO:0000256" key="2">
    <source>
        <dbReference type="ARBA" id="ARBA00012601"/>
    </source>
</evidence>
<accession>U4QX95</accession>
<dbReference type="EC" id="3.2.1.4" evidence="2"/>
<feature type="signal peptide" evidence="10">
    <location>
        <begin position="1"/>
        <end position="21"/>
    </location>
</feature>
<dbReference type="InterPro" id="IPR002105">
    <property type="entry name" value="Dockerin_1_rpt"/>
</dbReference>
<evidence type="ECO:0000256" key="1">
    <source>
        <dbReference type="ARBA" id="ARBA00000966"/>
    </source>
</evidence>
<keyword evidence="3" id="KW-0719">Serine esterase</keyword>
<reference evidence="12 13" key="1">
    <citation type="journal article" date="2013" name="Genome Announc.">
        <title>Draft Genome Sequence of the Cellulolytic Bacterium Clostridium papyrosolvens C7 (ATCC 700395).</title>
        <authorList>
            <person name="Zepeda V."/>
            <person name="Dassa B."/>
            <person name="Borovok I."/>
            <person name="Lamed R."/>
            <person name="Bayer E.A."/>
            <person name="Cate J.H."/>
        </authorList>
    </citation>
    <scope>NUCLEOTIDE SEQUENCE [LARGE SCALE GENOMIC DNA]</scope>
    <source>
        <strain evidence="12 13">C7</strain>
    </source>
</reference>
<dbReference type="SUPFAM" id="SSF53474">
    <property type="entry name" value="alpha/beta-Hydrolases"/>
    <property type="match status" value="1"/>
</dbReference>
<dbReference type="PROSITE" id="PS00448">
    <property type="entry name" value="CLOS_CELLULOSOME_RPT"/>
    <property type="match status" value="1"/>
</dbReference>
<evidence type="ECO:0000259" key="11">
    <source>
        <dbReference type="PROSITE" id="PS51766"/>
    </source>
</evidence>
<evidence type="ECO:0000256" key="5">
    <source>
        <dbReference type="ARBA" id="ARBA00022801"/>
    </source>
</evidence>
<dbReference type="InterPro" id="IPR018247">
    <property type="entry name" value="EF_Hand_1_Ca_BS"/>
</dbReference>
<dbReference type="PROSITE" id="PS51766">
    <property type="entry name" value="DOCKERIN"/>
    <property type="match status" value="1"/>
</dbReference>
<dbReference type="PATRIC" id="fig|1330534.3.peg.3580"/>
<proteinExistence type="predicted"/>
<comment type="caution">
    <text evidence="12">The sequence shown here is derived from an EMBL/GenBank/DDBJ whole genome shotgun (WGS) entry which is preliminary data.</text>
</comment>
<evidence type="ECO:0000313" key="13">
    <source>
        <dbReference type="Proteomes" id="UP000016860"/>
    </source>
</evidence>
<keyword evidence="8" id="KW-0326">Glycosidase</keyword>
<dbReference type="InterPro" id="IPR029058">
    <property type="entry name" value="AB_hydrolase_fold"/>
</dbReference>
<dbReference type="EMBL" id="ATAY01000093">
    <property type="protein sequence ID" value="EPR08297.1"/>
    <property type="molecule type" value="Genomic_DNA"/>
</dbReference>
<dbReference type="SUPFAM" id="SSF63446">
    <property type="entry name" value="Type I dockerin domain"/>
    <property type="match status" value="1"/>
</dbReference>
<keyword evidence="9" id="KW-0624">Polysaccharide degradation</keyword>
<dbReference type="Gene3D" id="3.40.50.1820">
    <property type="entry name" value="alpha/beta hydrolase"/>
    <property type="match status" value="1"/>
</dbReference>
<organism evidence="12 13">
    <name type="scientific">Ruminiclostridium papyrosolvens C7</name>
    <dbReference type="NCBI Taxonomy" id="1330534"/>
    <lineage>
        <taxon>Bacteria</taxon>
        <taxon>Bacillati</taxon>
        <taxon>Bacillota</taxon>
        <taxon>Clostridia</taxon>
        <taxon>Eubacteriales</taxon>
        <taxon>Oscillospiraceae</taxon>
        <taxon>Ruminiclostridium</taxon>
    </lineage>
</organism>
<keyword evidence="5" id="KW-0378">Hydrolase</keyword>